<dbReference type="OrthoDB" id="9808870at2"/>
<accession>A0A6B8RFE4</accession>
<keyword evidence="1" id="KW-1133">Transmembrane helix</keyword>
<dbReference type="EMBL" id="CP034235">
    <property type="protein sequence ID" value="QGQ94657.1"/>
    <property type="molecule type" value="Genomic_DNA"/>
</dbReference>
<dbReference type="InterPro" id="IPR032809">
    <property type="entry name" value="Put_HupE_UreJ"/>
</dbReference>
<sequence length="369" mass="42133">MSSCRKVSLGAAVWLLFMMLFSISINTVYAHFQTFAYSEISIENKTIHYTLLLDPYEVVIRYPDLDANSNGYVESEEVANLQNNLFEYVKSNLSVINEKVAGIPELKEVRLEDRKKIPMLRFDLEYPFSKPIGNFEIEYSFFFQDTDPQHQNFVTIVKGDKTVEKIIDKEHNILTNEVFGMNEITVSIPNWTSILLRYMSLGMEHIWSGIDHMLFLAVLIIGGGSKREYLKILTAFTLGHCITLGLSVMEVVVISPKIIEPLIALSIIYVAVENIIWKRLQWRWLVTLIFGLIHGFGFSYILQGMLTSHFALSLVSFNLGVEIGQIVVLAVLLPLVWYLAKKKWLLKTSYGISGIVGAIGVFWFIERVL</sequence>
<dbReference type="AlphaFoldDB" id="A0A6B8RFE4"/>
<dbReference type="Pfam" id="PF13795">
    <property type="entry name" value="HupE_UreJ_2"/>
    <property type="match status" value="1"/>
</dbReference>
<reference evidence="3" key="1">
    <citation type="submission" date="2018-11" db="EMBL/GenBank/DDBJ databases">
        <title>Complete genome sequence of Paenibacillus sp. ML311-T8.</title>
        <authorList>
            <person name="Nam Y.-D."/>
            <person name="Kang J."/>
            <person name="Chung W.-H."/>
            <person name="Park Y.S."/>
        </authorList>
    </citation>
    <scope>NUCLEOTIDE SEQUENCE [LARGE SCALE GENOMIC DNA]</scope>
    <source>
        <strain evidence="3">ML311-T8</strain>
    </source>
</reference>
<keyword evidence="1" id="KW-0812">Transmembrane</keyword>
<feature type="transmembrane region" description="Helical" evidence="1">
    <location>
        <begin position="284"/>
        <end position="302"/>
    </location>
</feature>
<feature type="transmembrane region" description="Helical" evidence="1">
    <location>
        <begin position="314"/>
        <end position="337"/>
    </location>
</feature>
<feature type="transmembrane region" description="Helical" evidence="1">
    <location>
        <begin position="344"/>
        <end position="365"/>
    </location>
</feature>
<proteinExistence type="predicted"/>
<feature type="transmembrane region" description="Helical" evidence="1">
    <location>
        <begin position="232"/>
        <end position="252"/>
    </location>
</feature>
<keyword evidence="3" id="KW-1185">Reference proteome</keyword>
<evidence type="ECO:0000313" key="2">
    <source>
        <dbReference type="EMBL" id="QGQ94657.1"/>
    </source>
</evidence>
<evidence type="ECO:0000313" key="3">
    <source>
        <dbReference type="Proteomes" id="UP000426246"/>
    </source>
</evidence>
<name>A0A6B8RFE4_9BACL</name>
<dbReference type="Proteomes" id="UP000426246">
    <property type="component" value="Chromosome"/>
</dbReference>
<dbReference type="PROSITE" id="PS00018">
    <property type="entry name" value="EF_HAND_1"/>
    <property type="match status" value="1"/>
</dbReference>
<dbReference type="InterPro" id="IPR018247">
    <property type="entry name" value="EF_Hand_1_Ca_BS"/>
</dbReference>
<feature type="transmembrane region" description="Helical" evidence="1">
    <location>
        <begin position="206"/>
        <end position="225"/>
    </location>
</feature>
<protein>
    <submittedName>
        <fullName evidence="2">HupE/UreJ family protein</fullName>
    </submittedName>
</protein>
<dbReference type="RefSeq" id="WP_155699663.1">
    <property type="nucleotide sequence ID" value="NZ_CP034235.1"/>
</dbReference>
<dbReference type="KEGG" id="ppsc:EHS13_07025"/>
<organism evidence="2 3">
    <name type="scientific">Paenibacillus psychroresistens</name>
    <dbReference type="NCBI Taxonomy" id="1778678"/>
    <lineage>
        <taxon>Bacteria</taxon>
        <taxon>Bacillati</taxon>
        <taxon>Bacillota</taxon>
        <taxon>Bacilli</taxon>
        <taxon>Bacillales</taxon>
        <taxon>Paenibacillaceae</taxon>
        <taxon>Paenibacillus</taxon>
    </lineage>
</organism>
<feature type="transmembrane region" description="Helical" evidence="1">
    <location>
        <begin position="258"/>
        <end position="277"/>
    </location>
</feature>
<evidence type="ECO:0000256" key="1">
    <source>
        <dbReference type="SAM" id="Phobius"/>
    </source>
</evidence>
<keyword evidence="1" id="KW-0472">Membrane</keyword>
<gene>
    <name evidence="2" type="ORF">EHS13_07025</name>
</gene>